<dbReference type="CDD" id="cd11065">
    <property type="entry name" value="CYP64-like"/>
    <property type="match status" value="1"/>
</dbReference>
<sequence length="512" mass="58306">MTIVTMASLVYVLLSVCAWIIYLNLNSKRPGNLPPGPKGYPFVGNVFQIDRNQLWNTLVKWKREYGDIVYFRLFNQNIIVLNSGRVAGDILDRRAANYSKRPRMPVVNYLTGGLDMVLMDYGNTWRSMRCAVHETLNSKASARYHPIQMRKGIQYAIDLLDDADKWHSHTDQFTSSEVASVIYSDQSNNHAIIQDLSGLIDDASAATAPGKYLANHISMLEHVPDFLAKWKREMKAKYCMYTTRLLNHFLTIKQMMVKQDVNPCFCSMLVETHERHGLDDLKSAWLAATLYLAGYETTATTLKWLIVAMIAFPEVQRKAQEELDTVIGRSRIPTLQDMDNLPYMRAVMKEVLRWRPPIPISVVHASLEDDIYEGYYIPKGSWIMPNILSMNHDPATYGQDPDVFRPERFLKEDGTHKPSPPDTKDEGHYSFGFGRRICPGRYLTSNTLLTFAIVLWATQLKPGTDASGREIPPSTRGEASGILSRPSVYKISSRPRFPGAQDILKMAKEEWI</sequence>
<keyword evidence="7 14" id="KW-0479">Metal-binding</keyword>
<dbReference type="PRINTS" id="PR00385">
    <property type="entry name" value="P450"/>
</dbReference>
<evidence type="ECO:0000313" key="16">
    <source>
        <dbReference type="EMBL" id="KTB43935.1"/>
    </source>
</evidence>
<comment type="pathway">
    <text evidence="3">Secondary metabolite biosynthesis.</text>
</comment>
<protein>
    <recommendedName>
        <fullName evidence="18">Cytochrome p450</fullName>
    </recommendedName>
</protein>
<dbReference type="Pfam" id="PF00067">
    <property type="entry name" value="p450"/>
    <property type="match status" value="1"/>
</dbReference>
<accession>A0A0W0G5V2</accession>
<dbReference type="AlphaFoldDB" id="A0A0W0G5V2"/>
<comment type="subcellular location">
    <subcellularLocation>
        <location evidence="2">Membrane</location>
        <topology evidence="2">Single-pass membrane protein</topology>
    </subcellularLocation>
</comment>
<evidence type="ECO:0000256" key="9">
    <source>
        <dbReference type="ARBA" id="ARBA00023002"/>
    </source>
</evidence>
<evidence type="ECO:0000256" key="1">
    <source>
        <dbReference type="ARBA" id="ARBA00001971"/>
    </source>
</evidence>
<name>A0A0W0G5V2_MONRR</name>
<dbReference type="InterPro" id="IPR001128">
    <property type="entry name" value="Cyt_P450"/>
</dbReference>
<keyword evidence="11 15" id="KW-0503">Monooxygenase</keyword>
<dbReference type="PANTHER" id="PTHR46300:SF2">
    <property type="entry name" value="CYTOCHROME P450 MONOOXYGENASE ALNH-RELATED"/>
    <property type="match status" value="1"/>
</dbReference>
<dbReference type="PRINTS" id="PR00463">
    <property type="entry name" value="EP450I"/>
</dbReference>
<dbReference type="Gene3D" id="1.10.630.10">
    <property type="entry name" value="Cytochrome P450"/>
    <property type="match status" value="1"/>
</dbReference>
<dbReference type="InterPro" id="IPR050364">
    <property type="entry name" value="Cytochrome_P450_fung"/>
</dbReference>
<comment type="cofactor">
    <cofactor evidence="1 14">
        <name>heme</name>
        <dbReference type="ChEBI" id="CHEBI:30413"/>
    </cofactor>
</comment>
<keyword evidence="6" id="KW-0812">Transmembrane</keyword>
<evidence type="ECO:0000256" key="11">
    <source>
        <dbReference type="ARBA" id="ARBA00023033"/>
    </source>
</evidence>
<dbReference type="GO" id="GO:0005506">
    <property type="term" value="F:iron ion binding"/>
    <property type="evidence" value="ECO:0007669"/>
    <property type="project" value="InterPro"/>
</dbReference>
<dbReference type="GO" id="GO:0016705">
    <property type="term" value="F:oxidoreductase activity, acting on paired donors, with incorporation or reduction of molecular oxygen"/>
    <property type="evidence" value="ECO:0007669"/>
    <property type="project" value="InterPro"/>
</dbReference>
<evidence type="ECO:0000256" key="3">
    <source>
        <dbReference type="ARBA" id="ARBA00005179"/>
    </source>
</evidence>
<dbReference type="SUPFAM" id="SSF48264">
    <property type="entry name" value="Cytochrome P450"/>
    <property type="match status" value="1"/>
</dbReference>
<evidence type="ECO:0000256" key="6">
    <source>
        <dbReference type="ARBA" id="ARBA00022692"/>
    </source>
</evidence>
<evidence type="ECO:0000256" key="14">
    <source>
        <dbReference type="PIRSR" id="PIRSR602401-1"/>
    </source>
</evidence>
<keyword evidence="8" id="KW-1133">Transmembrane helix</keyword>
<evidence type="ECO:0000256" key="12">
    <source>
        <dbReference type="ARBA" id="ARBA00023136"/>
    </source>
</evidence>
<dbReference type="InterPro" id="IPR017972">
    <property type="entry name" value="Cyt_P450_CS"/>
</dbReference>
<evidence type="ECO:0000256" key="15">
    <source>
        <dbReference type="RuleBase" id="RU000461"/>
    </source>
</evidence>
<dbReference type="GO" id="GO:0020037">
    <property type="term" value="F:heme binding"/>
    <property type="evidence" value="ECO:0007669"/>
    <property type="project" value="InterPro"/>
</dbReference>
<comment type="similarity">
    <text evidence="4 15">Belongs to the cytochrome P450 family.</text>
</comment>
<reference evidence="16 17" key="1">
    <citation type="submission" date="2015-12" db="EMBL/GenBank/DDBJ databases">
        <title>Draft genome sequence of Moniliophthora roreri, the causal agent of frosty pod rot of cacao.</title>
        <authorList>
            <person name="Aime M.C."/>
            <person name="Diaz-Valderrama J.R."/>
            <person name="Kijpornyongpan T."/>
            <person name="Phillips-Mora W."/>
        </authorList>
    </citation>
    <scope>NUCLEOTIDE SEQUENCE [LARGE SCALE GENOMIC DNA]</scope>
    <source>
        <strain evidence="16 17">MCA 2952</strain>
    </source>
</reference>
<evidence type="ECO:0000256" key="5">
    <source>
        <dbReference type="ARBA" id="ARBA00022617"/>
    </source>
</evidence>
<dbReference type="Proteomes" id="UP000054988">
    <property type="component" value="Unassembled WGS sequence"/>
</dbReference>
<dbReference type="InterPro" id="IPR002401">
    <property type="entry name" value="Cyt_P450_E_grp-I"/>
</dbReference>
<evidence type="ECO:0008006" key="18">
    <source>
        <dbReference type="Google" id="ProtNLM"/>
    </source>
</evidence>
<dbReference type="PANTHER" id="PTHR46300">
    <property type="entry name" value="P450, PUTATIVE (EUROFUNG)-RELATED-RELATED"/>
    <property type="match status" value="1"/>
</dbReference>
<evidence type="ECO:0000256" key="2">
    <source>
        <dbReference type="ARBA" id="ARBA00004167"/>
    </source>
</evidence>
<keyword evidence="10 14" id="KW-0408">Iron</keyword>
<keyword evidence="9 15" id="KW-0560">Oxidoreductase</keyword>
<dbReference type="GO" id="GO:0004497">
    <property type="term" value="F:monooxygenase activity"/>
    <property type="evidence" value="ECO:0007669"/>
    <property type="project" value="UniProtKB-KW"/>
</dbReference>
<dbReference type="EMBL" id="LATX01001042">
    <property type="protein sequence ID" value="KTB43935.1"/>
    <property type="molecule type" value="Genomic_DNA"/>
</dbReference>
<gene>
    <name evidence="16" type="ORF">WG66_3491</name>
</gene>
<keyword evidence="12" id="KW-0472">Membrane</keyword>
<feature type="binding site" description="axial binding residue" evidence="14">
    <location>
        <position position="438"/>
    </location>
    <ligand>
        <name>heme</name>
        <dbReference type="ChEBI" id="CHEBI:30413"/>
    </ligand>
    <ligandPart>
        <name>Fe</name>
        <dbReference type="ChEBI" id="CHEBI:18248"/>
    </ligandPart>
</feature>
<evidence type="ECO:0000256" key="7">
    <source>
        <dbReference type="ARBA" id="ARBA00022723"/>
    </source>
</evidence>
<comment type="caution">
    <text evidence="16">The sequence shown here is derived from an EMBL/GenBank/DDBJ whole genome shotgun (WGS) entry which is preliminary data.</text>
</comment>
<dbReference type="InterPro" id="IPR036396">
    <property type="entry name" value="Cyt_P450_sf"/>
</dbReference>
<keyword evidence="5 14" id="KW-0349">Heme</keyword>
<evidence type="ECO:0000256" key="10">
    <source>
        <dbReference type="ARBA" id="ARBA00023004"/>
    </source>
</evidence>
<evidence type="ECO:0000256" key="13">
    <source>
        <dbReference type="ARBA" id="ARBA00023180"/>
    </source>
</evidence>
<dbReference type="eggNOG" id="KOG0156">
    <property type="taxonomic scope" value="Eukaryota"/>
</dbReference>
<evidence type="ECO:0000256" key="4">
    <source>
        <dbReference type="ARBA" id="ARBA00010617"/>
    </source>
</evidence>
<dbReference type="PROSITE" id="PS00086">
    <property type="entry name" value="CYTOCHROME_P450"/>
    <property type="match status" value="1"/>
</dbReference>
<dbReference type="GO" id="GO:0016020">
    <property type="term" value="C:membrane"/>
    <property type="evidence" value="ECO:0007669"/>
    <property type="project" value="UniProtKB-SubCell"/>
</dbReference>
<evidence type="ECO:0000256" key="8">
    <source>
        <dbReference type="ARBA" id="ARBA00022989"/>
    </source>
</evidence>
<organism evidence="16 17">
    <name type="scientific">Moniliophthora roreri</name>
    <name type="common">Frosty pod rot fungus</name>
    <name type="synonym">Monilia roreri</name>
    <dbReference type="NCBI Taxonomy" id="221103"/>
    <lineage>
        <taxon>Eukaryota</taxon>
        <taxon>Fungi</taxon>
        <taxon>Dikarya</taxon>
        <taxon>Basidiomycota</taxon>
        <taxon>Agaricomycotina</taxon>
        <taxon>Agaricomycetes</taxon>
        <taxon>Agaricomycetidae</taxon>
        <taxon>Agaricales</taxon>
        <taxon>Marasmiineae</taxon>
        <taxon>Marasmiaceae</taxon>
        <taxon>Moniliophthora</taxon>
    </lineage>
</organism>
<keyword evidence="13" id="KW-0325">Glycoprotein</keyword>
<evidence type="ECO:0000313" key="17">
    <source>
        <dbReference type="Proteomes" id="UP000054988"/>
    </source>
</evidence>
<proteinExistence type="inferred from homology"/>